<keyword evidence="2 6" id="KW-0479">Metal-binding</keyword>
<comment type="similarity">
    <text evidence="6">Belongs to the HAD-like hydrolase superfamily. MasA/MtnC family.</text>
</comment>
<evidence type="ECO:0000256" key="3">
    <source>
        <dbReference type="ARBA" id="ARBA00022801"/>
    </source>
</evidence>
<comment type="catalytic activity">
    <reaction evidence="6">
        <text>5-methylsulfanyl-2,3-dioxopentyl phosphate + H2O = 1,2-dihydroxy-5-(methylsulfanyl)pent-1-en-3-one + phosphate</text>
        <dbReference type="Rhea" id="RHEA:21700"/>
        <dbReference type="ChEBI" id="CHEBI:15377"/>
        <dbReference type="ChEBI" id="CHEBI:43474"/>
        <dbReference type="ChEBI" id="CHEBI:49252"/>
        <dbReference type="ChEBI" id="CHEBI:58828"/>
        <dbReference type="EC" id="3.1.3.77"/>
    </reaction>
</comment>
<dbReference type="InterPro" id="IPR027511">
    <property type="entry name" value="ENOPH1_eukaryotes"/>
</dbReference>
<keyword evidence="1 6" id="KW-0028">Amino-acid biosynthesis</keyword>
<gene>
    <name evidence="6 7" type="primary">UTR4</name>
    <name evidence="7" type="ORF">KQ657_002778</name>
</gene>
<dbReference type="CDD" id="cd01629">
    <property type="entry name" value="HAD_EP"/>
    <property type="match status" value="1"/>
</dbReference>
<dbReference type="EC" id="3.1.3.77" evidence="6"/>
<dbReference type="SUPFAM" id="SSF56784">
    <property type="entry name" value="HAD-like"/>
    <property type="match status" value="1"/>
</dbReference>
<organism evidence="7 8">
    <name type="scientific">Scheffersomyces spartinae</name>
    <dbReference type="NCBI Taxonomy" id="45513"/>
    <lineage>
        <taxon>Eukaryota</taxon>
        <taxon>Fungi</taxon>
        <taxon>Dikarya</taxon>
        <taxon>Ascomycota</taxon>
        <taxon>Saccharomycotina</taxon>
        <taxon>Pichiomycetes</taxon>
        <taxon>Debaryomycetaceae</taxon>
        <taxon>Scheffersomyces</taxon>
    </lineage>
</organism>
<evidence type="ECO:0000256" key="6">
    <source>
        <dbReference type="HAMAP-Rule" id="MF_03117"/>
    </source>
</evidence>
<feature type="binding site" evidence="6">
    <location>
        <position position="11"/>
    </location>
    <ligand>
        <name>Mg(2+)</name>
        <dbReference type="ChEBI" id="CHEBI:18420"/>
    </ligand>
</feature>
<dbReference type="InterPro" id="IPR036412">
    <property type="entry name" value="HAD-like_sf"/>
</dbReference>
<protein>
    <recommendedName>
        <fullName evidence="6">Enolase-phosphatase E1</fullName>
        <ecNumber evidence="6">3.1.3.77</ecNumber>
    </recommendedName>
    <alternativeName>
        <fullName evidence="6">2,3-diketo-5-methylthio-1-phosphopentane phosphatase</fullName>
    </alternativeName>
</protein>
<evidence type="ECO:0000256" key="2">
    <source>
        <dbReference type="ARBA" id="ARBA00022723"/>
    </source>
</evidence>
<dbReference type="InterPro" id="IPR023943">
    <property type="entry name" value="Enolase-ppase_E1"/>
</dbReference>
<dbReference type="InterPro" id="IPR023214">
    <property type="entry name" value="HAD_sf"/>
</dbReference>
<dbReference type="SFLD" id="SFLDG01129">
    <property type="entry name" value="C1.5:_HAD__Beta-PGM__Phosphata"/>
    <property type="match status" value="1"/>
</dbReference>
<dbReference type="PANTHER" id="PTHR20371">
    <property type="entry name" value="ENOLASE-PHOSPHATASE E1"/>
    <property type="match status" value="1"/>
</dbReference>
<dbReference type="Gene3D" id="3.40.50.1000">
    <property type="entry name" value="HAD superfamily/HAD-like"/>
    <property type="match status" value="1"/>
</dbReference>
<dbReference type="Pfam" id="PF00702">
    <property type="entry name" value="Hydrolase"/>
    <property type="match status" value="1"/>
</dbReference>
<feature type="binding site" evidence="6">
    <location>
        <begin position="133"/>
        <end position="134"/>
    </location>
    <ligand>
        <name>substrate</name>
    </ligand>
</feature>
<dbReference type="Gene3D" id="1.10.720.60">
    <property type="match status" value="1"/>
</dbReference>
<comment type="pathway">
    <text evidence="6">Amino-acid biosynthesis; L-methionine biosynthesis via salvage pathway; L-methionine from S-methyl-5-thio-alpha-D-ribose 1-phosphate: step 3/6.</text>
</comment>
<comment type="function">
    <text evidence="6">Bifunctional enzyme that catalyzes the enolization of 2,3-diketo-5-methylthiopentyl-1-phosphate (DK-MTP-1-P) into the intermediate 2-hydroxy-3-keto-5-methylthiopentenyl-1-phosphate (HK-MTPenyl-1-P), which is then dephosphorylated to form the acireductone 1,2-dihydroxy-3-keto-5-methylthiopentene (DHK-MTPene).</text>
</comment>
<feature type="binding site" evidence="6">
    <location>
        <position position="169"/>
    </location>
    <ligand>
        <name>substrate</name>
    </ligand>
</feature>
<comment type="cofactor">
    <cofactor evidence="6">
        <name>Mg(2+)</name>
        <dbReference type="ChEBI" id="CHEBI:18420"/>
    </cofactor>
    <text evidence="6">Binds 1 Mg(2+) ion per subunit.</text>
</comment>
<dbReference type="GO" id="GO:0043874">
    <property type="term" value="F:acireductone synthase activity"/>
    <property type="evidence" value="ECO:0007669"/>
    <property type="project" value="UniProtKB-EC"/>
</dbReference>
<proteinExistence type="inferred from homology"/>
<evidence type="ECO:0000256" key="5">
    <source>
        <dbReference type="ARBA" id="ARBA00023167"/>
    </source>
</evidence>
<dbReference type="HAMAP" id="MF_03117">
    <property type="entry name" value="Salvage_MtnC_euk"/>
    <property type="match status" value="1"/>
</dbReference>
<dbReference type="AlphaFoldDB" id="A0A9P8AG44"/>
<dbReference type="GO" id="GO:0005737">
    <property type="term" value="C:cytoplasm"/>
    <property type="evidence" value="ECO:0007669"/>
    <property type="project" value="UniProtKB-SubCell"/>
</dbReference>
<evidence type="ECO:0000313" key="7">
    <source>
        <dbReference type="EMBL" id="KAG7191813.1"/>
    </source>
</evidence>
<dbReference type="EMBL" id="JAHMUF010000023">
    <property type="protein sequence ID" value="KAG7191813.1"/>
    <property type="molecule type" value="Genomic_DNA"/>
</dbReference>
<name>A0A9P8AG44_9ASCO</name>
<evidence type="ECO:0000256" key="4">
    <source>
        <dbReference type="ARBA" id="ARBA00022842"/>
    </source>
</evidence>
<feature type="binding site" evidence="6">
    <location>
        <position position="9"/>
    </location>
    <ligand>
        <name>Mg(2+)</name>
        <dbReference type="ChEBI" id="CHEBI:18420"/>
    </ligand>
</feature>
<dbReference type="RefSeq" id="XP_043047365.1">
    <property type="nucleotide sequence ID" value="XM_043193528.1"/>
</dbReference>
<dbReference type="NCBIfam" id="TIGR01691">
    <property type="entry name" value="enolase-ppase"/>
    <property type="match status" value="1"/>
</dbReference>
<dbReference type="GO" id="GO:0019509">
    <property type="term" value="P:L-methionine salvage from methylthioadenosine"/>
    <property type="evidence" value="ECO:0007669"/>
    <property type="project" value="UniProtKB-UniRule"/>
</dbReference>
<accession>A0A9P8AG44</accession>
<evidence type="ECO:0000313" key="8">
    <source>
        <dbReference type="Proteomes" id="UP000790833"/>
    </source>
</evidence>
<keyword evidence="6" id="KW-0539">Nucleus</keyword>
<feature type="binding site" evidence="6">
    <location>
        <position position="199"/>
    </location>
    <ligand>
        <name>Mg(2+)</name>
        <dbReference type="ChEBI" id="CHEBI:18420"/>
    </ligand>
</feature>
<reference evidence="7" key="1">
    <citation type="submission" date="2021-03" db="EMBL/GenBank/DDBJ databases">
        <authorList>
            <person name="Palmer J.M."/>
        </authorList>
    </citation>
    <scope>NUCLEOTIDE SEQUENCE</scope>
    <source>
        <strain evidence="7">ARV_011</strain>
    </source>
</reference>
<keyword evidence="5 6" id="KW-0486">Methionine biosynthesis</keyword>
<dbReference type="SFLD" id="SFLDS00003">
    <property type="entry name" value="Haloacid_Dehalogenase"/>
    <property type="match status" value="1"/>
</dbReference>
<comment type="caution">
    <text evidence="7">The sequence shown here is derived from an EMBL/GenBank/DDBJ whole genome shotgun (WGS) entry which is preliminary data.</text>
</comment>
<evidence type="ECO:0000256" key="1">
    <source>
        <dbReference type="ARBA" id="ARBA00022605"/>
    </source>
</evidence>
<keyword evidence="6" id="KW-0963">Cytoplasm</keyword>
<dbReference type="OrthoDB" id="272500at2759"/>
<keyword evidence="8" id="KW-1185">Reference proteome</keyword>
<comment type="subcellular location">
    <subcellularLocation>
        <location evidence="6">Cytoplasm</location>
    </subcellularLocation>
    <subcellularLocation>
        <location evidence="6">Nucleus</location>
    </subcellularLocation>
</comment>
<dbReference type="PANTHER" id="PTHR20371:SF1">
    <property type="entry name" value="ENOLASE-PHOSPHATASE E1"/>
    <property type="match status" value="1"/>
</dbReference>
<dbReference type="SFLD" id="SFLDG01133">
    <property type="entry name" value="C1.5.4:_Enolase-phosphatase_Li"/>
    <property type="match status" value="1"/>
</dbReference>
<sequence length="243" mass="27196">MNHKVLIFDIEGTVCPITFVKDVLFPYFTGQIPQILSAYKYPLTGNVDTDHDPILDTLLKFPQDTLTSQETLRSHILQLVAADIKEPVLKSLQGIVWKKGYQCGDLKAPVYADAIELITKFTQQPNQKVYIYSSGSIAAQKLLFGHVEDVGDMNQFISGYFDITTAGFKTETSSYTTILKEIFGDGEEEEEESVLFLSDNVKEVKAAKEAGMEGYVVERPGNAPLTDSDRRNFTIINTFEDMV</sequence>
<dbReference type="GO" id="GO:0000287">
    <property type="term" value="F:magnesium ion binding"/>
    <property type="evidence" value="ECO:0007669"/>
    <property type="project" value="UniProtKB-UniRule"/>
</dbReference>
<dbReference type="Proteomes" id="UP000790833">
    <property type="component" value="Unassembled WGS sequence"/>
</dbReference>
<keyword evidence="3 6" id="KW-0378">Hydrolase</keyword>
<keyword evidence="4 6" id="KW-0460">Magnesium</keyword>
<dbReference type="GeneID" id="66116152"/>
<dbReference type="GO" id="GO:0005634">
    <property type="term" value="C:nucleus"/>
    <property type="evidence" value="ECO:0007669"/>
    <property type="project" value="UniProtKB-SubCell"/>
</dbReference>
<comment type="subunit">
    <text evidence="6">Monomer.</text>
</comment>
<comment type="pathway">
    <text evidence="6">Amino-acid biosynthesis; L-methionine biosynthesis via salvage pathway; L-methionine from S-methyl-5-thio-alpha-D-ribose 1-phosphate: step 4/6.</text>
</comment>